<dbReference type="InterPro" id="IPR016024">
    <property type="entry name" value="ARM-type_fold"/>
</dbReference>
<keyword evidence="2" id="KW-0819">tRNA processing</keyword>
<gene>
    <name evidence="7" type="ORF">BBA_04092</name>
</gene>
<keyword evidence="3" id="KW-0175">Coiled coil</keyword>
<sequence>MATQQDLLDQELLGNAGQLIKWLEGQPQQSQNDLAVVAFERLYSEAAQPKSVSGNACVRLCGLVEQSSKSESRVLRDWAFSYDVVLKLFNFYIDWNEYDHHRSMRLVLDLIAVLLRKNPDQHAAASTKNALLGDLISIVSGRSMKPVAKSAIKTLDHFLGKYVFTLDEIRVSYEIYRSDFQGREPIQVWGMLIEDLFGWMCLHFVCPAAGKLVVTLYRMLRQGRAGSDQIPTIDLWHSWLLVFVTKEPSLVERIKNYVFLPLFKIDRKEALLFLQKMNNDQPVSASAKLHVDIPALIQLAALETGKRVGLVEEPDLDSDGAAESGGNSIVLQEEVLESVLGHPSHEVRSLAFSILIASPSTTKPYSLRALQLLQKHLGAFFADPDAKFRVDVSARARDMFKRIRGAISVLKRSIPRVRAKAAKAKKSESDTPALYKTNLIALPEESLLQCLEYHEEFLRWYLRFLCEELVPTASYQRHIASLKALGHILRMEGEKSKAWETADDQTLFFDAFDDKWARALFDLLMDPFEDVRDVASTVLTSIFADQRYRKFSLHADSEAQNPAKELRELSRRANDLARRTARADHADGVARVNQLLYRFLTTPAERIALLSGMIGELESKIAQAEADLGRAVLEAPVHGDFASLCSMWQVVAELPLADEDLQAVGKLQMQLVGCCQRAWASVKYILCDDSPEGHLPSELEELEGLDTKSLISYSFRSIHESSNLMRIMILAMRNKSRKGAVTPSKDVYLGIGRLTFEQLSSLRHRGAFTNVSATFSACCQQSRHLEQAQGDEDILLTWYNGAMNAINSQVSTTRRSAGIPSLITGILSANTTNPSFETVMDTLMRIASTEAQVTEIDDTQLPQVHAYNCLKDIFKNSLLTSLGNKSEAYLPQCLELAASGLRSEVWAIRNCGLIFLRSLIDCLFGSHESKHMIEAGWDGKANRIPYHRYSKLPKVLRDLLKSGHGVMAVTSTLSAAAAESVFPALDIIRRAGPPELLRDEIQSDVAHYLSSSVWHVREMAARTLCSCLLHDKWLRTIKQIYGESQRTTGGARLNYTHGVLLTLKFVIERLNEVSLDQLKADLPELVDFLSHCNVANDYVNCPDVAAAYLEVLNQTWALQLAEGLPLQPKTPQLSEQPSLALFKSQKVIHDIFLACQATDSIDALRDIVFNPHTGVNTLVTALETIPKLWNLANATEQTLLSLCSLYTDVALRTTYLEAQTAAVENLADVLNALSKGGKTRKLPIDELASLWACLPLGPMSPALSNAVIRAGGGIIAALHVAGKLTPEGLDSWALLMADAGLDDKTFDARFAAAESFCSFFTVIGGQCTAAAFLPVLLALYDTLNDDDEEVRDLGSAAFQHVAGVALVPIEAASRLLQWLATTFGQLPQFRAVLASRIVGDASLTAAAAATAAAALESWTPAAEQLAAALQFDDSLFAVEEQNLFVDEVRETKRWVAVFESVSWDGENGGGGGGGGDGGVVLAALDRWVRGGVGKMRQVVRGQEDGPLGWASDAKVFAIATRILHGFLVLVKSGSASDELVAEVARLKQEALEKDNDVSRLLMDALN</sequence>
<feature type="coiled-coil region" evidence="3">
    <location>
        <begin position="607"/>
        <end position="634"/>
    </location>
</feature>
<feature type="domain" description="tRNA (32-2'-O)-methyltransferase regulator THADA-like C-terminal TPR repeats region" evidence="6">
    <location>
        <begin position="909"/>
        <end position="1065"/>
    </location>
</feature>
<dbReference type="HOGENOM" id="CLU_001011_1_0_1"/>
<dbReference type="Pfam" id="PF10350">
    <property type="entry name" value="DUF2428"/>
    <property type="match status" value="1"/>
</dbReference>
<dbReference type="RefSeq" id="XP_008597411.1">
    <property type="nucleotide sequence ID" value="XM_008599189.1"/>
</dbReference>
<dbReference type="GO" id="GO:0030488">
    <property type="term" value="P:tRNA methylation"/>
    <property type="evidence" value="ECO:0007669"/>
    <property type="project" value="TreeGrafter"/>
</dbReference>
<dbReference type="GeneID" id="19887104"/>
<dbReference type="PANTHER" id="PTHR14387">
    <property type="entry name" value="THADA/DEATH RECEPTOR INTERACTING PROTEIN"/>
    <property type="match status" value="1"/>
</dbReference>
<reference evidence="7 8" key="1">
    <citation type="journal article" date="2012" name="Sci. Rep.">
        <title>Genomic perspectives on the evolution of fungal entomopathogenicity in Beauveria bassiana.</title>
        <authorList>
            <person name="Xiao G."/>
            <person name="Ying S.H."/>
            <person name="Zheng P."/>
            <person name="Wang Z.L."/>
            <person name="Zhang S."/>
            <person name="Xie X.Q."/>
            <person name="Shang Y."/>
            <person name="St Leger R.J."/>
            <person name="Zhao G.P."/>
            <person name="Wang C."/>
            <person name="Feng M.G."/>
        </authorList>
    </citation>
    <scope>NUCLEOTIDE SEQUENCE [LARGE SCALE GENOMIC DNA]</scope>
    <source>
        <strain evidence="7 8">ARSEF 2860</strain>
    </source>
</reference>
<dbReference type="InterPro" id="IPR019442">
    <property type="entry name" value="THADA/TRM732_DUF2428"/>
</dbReference>
<organism evidence="7 8">
    <name type="scientific">Beauveria bassiana (strain ARSEF 2860)</name>
    <name type="common">White muscardine disease fungus</name>
    <name type="synonym">Tritirachium shiotae</name>
    <dbReference type="NCBI Taxonomy" id="655819"/>
    <lineage>
        <taxon>Eukaryota</taxon>
        <taxon>Fungi</taxon>
        <taxon>Dikarya</taxon>
        <taxon>Ascomycota</taxon>
        <taxon>Pezizomycotina</taxon>
        <taxon>Sordariomycetes</taxon>
        <taxon>Hypocreomycetidae</taxon>
        <taxon>Hypocreales</taxon>
        <taxon>Cordycipitaceae</taxon>
        <taxon>Beauveria</taxon>
    </lineage>
</organism>
<evidence type="ECO:0000313" key="7">
    <source>
        <dbReference type="EMBL" id="EJP66799.1"/>
    </source>
</evidence>
<evidence type="ECO:0000259" key="5">
    <source>
        <dbReference type="Pfam" id="PF25150"/>
    </source>
</evidence>
<evidence type="ECO:0000259" key="6">
    <source>
        <dbReference type="Pfam" id="PF25151"/>
    </source>
</evidence>
<dbReference type="PANTHER" id="PTHR14387:SF0">
    <property type="entry name" value="DUF2428 DOMAIN-CONTAINING PROTEIN"/>
    <property type="match status" value="1"/>
</dbReference>
<evidence type="ECO:0000256" key="2">
    <source>
        <dbReference type="ARBA" id="ARBA00022694"/>
    </source>
</evidence>
<dbReference type="InterPro" id="IPR051954">
    <property type="entry name" value="tRNA_methyltransferase_THADA"/>
</dbReference>
<dbReference type="Proteomes" id="UP000002762">
    <property type="component" value="Unassembled WGS sequence"/>
</dbReference>
<evidence type="ECO:0000259" key="4">
    <source>
        <dbReference type="Pfam" id="PF10350"/>
    </source>
</evidence>
<accession>J4KP42</accession>
<feature type="domain" description="DUF2428" evidence="4">
    <location>
        <begin position="667"/>
        <end position="907"/>
    </location>
</feature>
<evidence type="ECO:0000313" key="8">
    <source>
        <dbReference type="Proteomes" id="UP000002762"/>
    </source>
</evidence>
<dbReference type="GO" id="GO:0005829">
    <property type="term" value="C:cytosol"/>
    <property type="evidence" value="ECO:0007669"/>
    <property type="project" value="TreeGrafter"/>
</dbReference>
<dbReference type="Pfam" id="PF25151">
    <property type="entry name" value="TPR_Trm732_C"/>
    <property type="match status" value="1"/>
</dbReference>
<protein>
    <submittedName>
        <fullName evidence="7">HEAT repeat protein</fullName>
    </submittedName>
</protein>
<keyword evidence="8" id="KW-1185">Reference proteome</keyword>
<proteinExistence type="inferred from homology"/>
<dbReference type="EMBL" id="JH725158">
    <property type="protein sequence ID" value="EJP66799.1"/>
    <property type="molecule type" value="Genomic_DNA"/>
</dbReference>
<dbReference type="Pfam" id="PF26523">
    <property type="entry name" value="Trm732_C"/>
    <property type="match status" value="1"/>
</dbReference>
<feature type="domain" description="tRNA (32-2'-O)-methyltransferase regulator THADA-like TPR repeats region" evidence="5">
    <location>
        <begin position="234"/>
        <end position="533"/>
    </location>
</feature>
<dbReference type="SUPFAM" id="SSF48371">
    <property type="entry name" value="ARM repeat"/>
    <property type="match status" value="1"/>
</dbReference>
<dbReference type="STRING" id="655819.J4KP42"/>
<dbReference type="InterPro" id="IPR056843">
    <property type="entry name" value="THADA-like_TPR"/>
</dbReference>
<dbReference type="InterPro" id="IPR056842">
    <property type="entry name" value="THADA-like_TPR_C"/>
</dbReference>
<dbReference type="InParanoid" id="J4KP42"/>
<name>J4KP42_BEAB2</name>
<evidence type="ECO:0000256" key="1">
    <source>
        <dbReference type="ARBA" id="ARBA00010409"/>
    </source>
</evidence>
<dbReference type="FunCoup" id="J4KP42">
    <property type="interactions" value="22"/>
</dbReference>
<evidence type="ECO:0000256" key="3">
    <source>
        <dbReference type="SAM" id="Coils"/>
    </source>
</evidence>
<dbReference type="Pfam" id="PF25150">
    <property type="entry name" value="TPR_Trm732"/>
    <property type="match status" value="1"/>
</dbReference>
<comment type="similarity">
    <text evidence="1">Belongs to the THADA family.</text>
</comment>
<dbReference type="OrthoDB" id="73997at2759"/>